<feature type="compositionally biased region" description="Polar residues" evidence="1">
    <location>
        <begin position="171"/>
        <end position="196"/>
    </location>
</feature>
<feature type="non-terminal residue" evidence="2">
    <location>
        <position position="1"/>
    </location>
</feature>
<sequence>PSLHLACAPPLFFPFSVLTLGFQFPIPFFLSCSCTSKSATMATRELILSLSYRAAATEAHLEALSNSLTAIADRLTTIGDMTRQCSTLLNELQDRSTALITKADGHSSDLAGIKVRLDGIAPSRLTERGRENVAADVILPVVADGSSLRRENRQVDFPSGPPVLPLLTTTAPSDATLHSSSPSREDFSTSSPASQRTSKRRRENRQVDFPSGPPFLPLLTTTAPSDATLHSSSPSPEDSSTSSPASQRTSKRRRRTSTPSNKRVLGKRHPMDLILPAGHRALLPDGLGKAFPRTRIFLRDLINWMIAGESLELDVDKRTVQEIDHLSKVLRRQKVIVVASNEEVEGLKYLRAEGFNGLIRIRPKHCSTAEIGDLQRRIRALGLQLASGGPRWERR</sequence>
<reference evidence="2" key="1">
    <citation type="submission" date="2022-08" db="EMBL/GenBank/DDBJ databases">
        <authorList>
            <person name="Gutierrez-Valencia J."/>
        </authorList>
    </citation>
    <scope>NUCLEOTIDE SEQUENCE</scope>
</reference>
<dbReference type="Proteomes" id="UP001154282">
    <property type="component" value="Unassembled WGS sequence"/>
</dbReference>
<accession>A0AAV0M366</accession>
<feature type="compositionally biased region" description="Low complexity" evidence="1">
    <location>
        <begin position="231"/>
        <end position="248"/>
    </location>
</feature>
<evidence type="ECO:0000256" key="1">
    <source>
        <dbReference type="SAM" id="MobiDB-lite"/>
    </source>
</evidence>
<protein>
    <submittedName>
        <fullName evidence="2">Uncharacterized protein</fullName>
    </submittedName>
</protein>
<dbReference type="EMBL" id="CAMGYJ010000006">
    <property type="protein sequence ID" value="CAI0440276.1"/>
    <property type="molecule type" value="Genomic_DNA"/>
</dbReference>
<evidence type="ECO:0000313" key="2">
    <source>
        <dbReference type="EMBL" id="CAI0440276.1"/>
    </source>
</evidence>
<name>A0AAV0M366_9ROSI</name>
<evidence type="ECO:0000313" key="3">
    <source>
        <dbReference type="Proteomes" id="UP001154282"/>
    </source>
</evidence>
<comment type="caution">
    <text evidence="2">The sequence shown here is derived from an EMBL/GenBank/DDBJ whole genome shotgun (WGS) entry which is preliminary data.</text>
</comment>
<dbReference type="AlphaFoldDB" id="A0AAV0M366"/>
<gene>
    <name evidence="2" type="ORF">LITE_LOCUS26475</name>
</gene>
<proteinExistence type="predicted"/>
<keyword evidence="3" id="KW-1185">Reference proteome</keyword>
<feature type="region of interest" description="Disordered" evidence="1">
    <location>
        <begin position="152"/>
        <end position="266"/>
    </location>
</feature>
<organism evidence="2 3">
    <name type="scientific">Linum tenue</name>
    <dbReference type="NCBI Taxonomy" id="586396"/>
    <lineage>
        <taxon>Eukaryota</taxon>
        <taxon>Viridiplantae</taxon>
        <taxon>Streptophyta</taxon>
        <taxon>Embryophyta</taxon>
        <taxon>Tracheophyta</taxon>
        <taxon>Spermatophyta</taxon>
        <taxon>Magnoliopsida</taxon>
        <taxon>eudicotyledons</taxon>
        <taxon>Gunneridae</taxon>
        <taxon>Pentapetalae</taxon>
        <taxon>rosids</taxon>
        <taxon>fabids</taxon>
        <taxon>Malpighiales</taxon>
        <taxon>Linaceae</taxon>
        <taxon>Linum</taxon>
    </lineage>
</organism>